<feature type="signal peptide" evidence="1">
    <location>
        <begin position="1"/>
        <end position="29"/>
    </location>
</feature>
<evidence type="ECO:0000256" key="1">
    <source>
        <dbReference type="SAM" id="SignalP"/>
    </source>
</evidence>
<protein>
    <submittedName>
        <fullName evidence="2">DUF3515 family protein</fullName>
    </submittedName>
</protein>
<comment type="caution">
    <text evidence="2">The sequence shown here is derived from an EMBL/GenBank/DDBJ whole genome shotgun (WGS) entry which is preliminary data.</text>
</comment>
<sequence>MPRPSRVASAVLVLVAAVGVTGCSTTVSMDPAPDANDPACAEVTSRLPGSLAGEPRRWTDAQATGAWGDPAAVLLTCGVEPIGPTTLPCQTVNGVDWVIDESEAPRYRVTSFGRVPAVEVYLDNDVVSSADVLDSLSVLVARLPTDGATCLAREDATAG</sequence>
<gene>
    <name evidence="2" type="ORF">ACFQ0P_15400</name>
</gene>
<evidence type="ECO:0000313" key="2">
    <source>
        <dbReference type="EMBL" id="MFD0791783.1"/>
    </source>
</evidence>
<reference evidence="3" key="1">
    <citation type="journal article" date="2019" name="Int. J. Syst. Evol. Microbiol.">
        <title>The Global Catalogue of Microorganisms (GCM) 10K type strain sequencing project: providing services to taxonomists for standard genome sequencing and annotation.</title>
        <authorList>
            <consortium name="The Broad Institute Genomics Platform"/>
            <consortium name="The Broad Institute Genome Sequencing Center for Infectious Disease"/>
            <person name="Wu L."/>
            <person name="Ma J."/>
        </authorList>
    </citation>
    <scope>NUCLEOTIDE SEQUENCE [LARGE SCALE GENOMIC DNA]</scope>
    <source>
        <strain evidence="3">CCUG 54523</strain>
    </source>
</reference>
<dbReference type="InterPro" id="IPR021903">
    <property type="entry name" value="DUF3515"/>
</dbReference>
<accession>A0ABW3ALA4</accession>
<dbReference type="Proteomes" id="UP001597055">
    <property type="component" value="Unassembled WGS sequence"/>
</dbReference>
<dbReference type="Pfam" id="PF12028">
    <property type="entry name" value="DUF3515"/>
    <property type="match status" value="1"/>
</dbReference>
<dbReference type="EMBL" id="JBHTII010000002">
    <property type="protein sequence ID" value="MFD0791783.1"/>
    <property type="molecule type" value="Genomic_DNA"/>
</dbReference>
<keyword evidence="3" id="KW-1185">Reference proteome</keyword>
<name>A0ABW3ALA4_9MICO</name>
<feature type="chain" id="PRO_5045063980" evidence="1">
    <location>
        <begin position="30"/>
        <end position="159"/>
    </location>
</feature>
<organism evidence="2 3">
    <name type="scientific">Microbacterium insulae</name>
    <dbReference type="NCBI Taxonomy" id="483014"/>
    <lineage>
        <taxon>Bacteria</taxon>
        <taxon>Bacillati</taxon>
        <taxon>Actinomycetota</taxon>
        <taxon>Actinomycetes</taxon>
        <taxon>Micrococcales</taxon>
        <taxon>Microbacteriaceae</taxon>
        <taxon>Microbacterium</taxon>
    </lineage>
</organism>
<evidence type="ECO:0000313" key="3">
    <source>
        <dbReference type="Proteomes" id="UP001597055"/>
    </source>
</evidence>
<proteinExistence type="predicted"/>
<dbReference type="RefSeq" id="WP_204979516.1">
    <property type="nucleotide sequence ID" value="NZ_JBHTII010000002.1"/>
</dbReference>
<keyword evidence="1" id="KW-0732">Signal</keyword>
<dbReference type="PROSITE" id="PS51257">
    <property type="entry name" value="PROKAR_LIPOPROTEIN"/>
    <property type="match status" value="1"/>
</dbReference>